<comment type="caution">
    <text evidence="5">The sequence shown here is derived from an EMBL/GenBank/DDBJ whole genome shotgun (WGS) entry which is preliminary data.</text>
</comment>
<dbReference type="Gene3D" id="3.40.50.720">
    <property type="entry name" value="NAD(P)-binding Rossmann-like Domain"/>
    <property type="match status" value="1"/>
</dbReference>
<dbReference type="PATRIC" id="fig|1299334.3.peg.1654"/>
<evidence type="ECO:0000256" key="2">
    <source>
        <dbReference type="ARBA" id="ARBA00023002"/>
    </source>
</evidence>
<dbReference type="InterPro" id="IPR020904">
    <property type="entry name" value="Sc_DH/Rdtase_CS"/>
</dbReference>
<dbReference type="SUPFAM" id="SSF51735">
    <property type="entry name" value="NAD(P)-binding Rossmann-fold domains"/>
    <property type="match status" value="1"/>
</dbReference>
<dbReference type="PANTHER" id="PTHR44196">
    <property type="entry name" value="DEHYDROGENASE/REDUCTASE SDR FAMILY MEMBER 7B"/>
    <property type="match status" value="1"/>
</dbReference>
<dbReference type="AlphaFoldDB" id="X8DLN9"/>
<dbReference type="PRINTS" id="PR00081">
    <property type="entry name" value="GDHRDH"/>
</dbReference>
<keyword evidence="2" id="KW-0560">Oxidoreductase</keyword>
<dbReference type="EMBL" id="JAOB01000013">
    <property type="protein sequence ID" value="EUA68971.1"/>
    <property type="molecule type" value="Genomic_DNA"/>
</dbReference>
<dbReference type="PRINTS" id="PR00080">
    <property type="entry name" value="SDRFAMILY"/>
</dbReference>
<comment type="similarity">
    <text evidence="1 3">Belongs to the short-chain dehydrogenases/reductases (SDR) family.</text>
</comment>
<sequence>MALLDIEQDRVMHTAAALGPGHLGLVADVTDSASLDEAVRTVVDAFGGLDVVVANAGVASWQTVPATDIDAWVRTVDVNLTGVFRTVRATIPHVIASKGYILVVSSLASIVPMPGGSAYGASKSGVEGFANALRLEMHPHGVAVGSAHMSVISTDLVGDLTENSSALKALKRVIARAGATRTADECAVLFVRGIEKRARRVYVPRGTVVLQWLRPLLYSSLLDRFIASAGRSRLRRGMAVIDGLSASAPERVLVHTTGRYRNAASRLSSKCSIGEQEPVLRAIAFLDCVRTAAAQPGIGAAGGTGATDASSDRAWHPAGSAG</sequence>
<name>X8DLN9_MYCXE</name>
<dbReference type="PROSITE" id="PS00061">
    <property type="entry name" value="ADH_SHORT"/>
    <property type="match status" value="1"/>
</dbReference>
<protein>
    <submittedName>
        <fullName evidence="5">Short chain dehydrogenase family protein</fullName>
    </submittedName>
</protein>
<evidence type="ECO:0000256" key="3">
    <source>
        <dbReference type="RuleBase" id="RU000363"/>
    </source>
</evidence>
<dbReference type="PANTHER" id="PTHR44196:SF1">
    <property type="entry name" value="DEHYDROGENASE_REDUCTASE SDR FAMILY MEMBER 7B"/>
    <property type="match status" value="1"/>
</dbReference>
<evidence type="ECO:0000313" key="5">
    <source>
        <dbReference type="EMBL" id="EUA68971.1"/>
    </source>
</evidence>
<feature type="region of interest" description="Disordered" evidence="4">
    <location>
        <begin position="300"/>
        <end position="322"/>
    </location>
</feature>
<dbReference type="InterPro" id="IPR002347">
    <property type="entry name" value="SDR_fam"/>
</dbReference>
<dbReference type="Pfam" id="PF00106">
    <property type="entry name" value="adh_short"/>
    <property type="match status" value="1"/>
</dbReference>
<dbReference type="GO" id="GO:0016020">
    <property type="term" value="C:membrane"/>
    <property type="evidence" value="ECO:0007669"/>
    <property type="project" value="TreeGrafter"/>
</dbReference>
<accession>X8DLN9</accession>
<evidence type="ECO:0000256" key="1">
    <source>
        <dbReference type="ARBA" id="ARBA00006484"/>
    </source>
</evidence>
<dbReference type="InterPro" id="IPR036291">
    <property type="entry name" value="NAD(P)-bd_dom_sf"/>
</dbReference>
<dbReference type="CDD" id="cd05233">
    <property type="entry name" value="SDR_c"/>
    <property type="match status" value="1"/>
</dbReference>
<proteinExistence type="inferred from homology"/>
<reference evidence="5" key="1">
    <citation type="submission" date="2014-01" db="EMBL/GenBank/DDBJ databases">
        <authorList>
            <person name="Brown-Elliot B."/>
            <person name="Wallace R."/>
            <person name="Lenaerts A."/>
            <person name="Ordway D."/>
            <person name="DeGroote M.A."/>
            <person name="Parker T."/>
            <person name="Sizemore C."/>
            <person name="Tallon L.J."/>
            <person name="Sadzewicz L.K."/>
            <person name="Sengamalay N."/>
            <person name="Fraser C.M."/>
            <person name="Hine E."/>
            <person name="Shefchek K.A."/>
            <person name="Das S.P."/>
            <person name="Tettelin H."/>
        </authorList>
    </citation>
    <scope>NUCLEOTIDE SEQUENCE [LARGE SCALE GENOMIC DNA]</scope>
    <source>
        <strain evidence="5">4042</strain>
    </source>
</reference>
<dbReference type="GO" id="GO:0016491">
    <property type="term" value="F:oxidoreductase activity"/>
    <property type="evidence" value="ECO:0007669"/>
    <property type="project" value="UniProtKB-KW"/>
</dbReference>
<gene>
    <name evidence="5" type="ORF">I553_2159</name>
</gene>
<evidence type="ECO:0000256" key="4">
    <source>
        <dbReference type="SAM" id="MobiDB-lite"/>
    </source>
</evidence>
<organism evidence="5">
    <name type="scientific">Mycobacterium xenopi 4042</name>
    <dbReference type="NCBI Taxonomy" id="1299334"/>
    <lineage>
        <taxon>Bacteria</taxon>
        <taxon>Bacillati</taxon>
        <taxon>Actinomycetota</taxon>
        <taxon>Actinomycetes</taxon>
        <taxon>Mycobacteriales</taxon>
        <taxon>Mycobacteriaceae</taxon>
        <taxon>Mycobacterium</taxon>
    </lineage>
</organism>